<dbReference type="Proteomes" id="UP000529783">
    <property type="component" value="Unassembled WGS sequence"/>
</dbReference>
<organism evidence="3 4">
    <name type="scientific">Actinomadura luteofluorescens</name>
    <dbReference type="NCBI Taxonomy" id="46163"/>
    <lineage>
        <taxon>Bacteria</taxon>
        <taxon>Bacillati</taxon>
        <taxon>Actinomycetota</taxon>
        <taxon>Actinomycetes</taxon>
        <taxon>Streptosporangiales</taxon>
        <taxon>Thermomonosporaceae</taxon>
        <taxon>Actinomadura</taxon>
    </lineage>
</organism>
<protein>
    <submittedName>
        <fullName evidence="3">Uncharacterized protein</fullName>
    </submittedName>
</protein>
<proteinExistence type="predicted"/>
<gene>
    <name evidence="3" type="ORF">BJY14_008216</name>
</gene>
<dbReference type="AlphaFoldDB" id="A0A7Y9EQR7"/>
<keyword evidence="2" id="KW-1133">Transmembrane helix</keyword>
<keyword evidence="4" id="KW-1185">Reference proteome</keyword>
<feature type="transmembrane region" description="Helical" evidence="2">
    <location>
        <begin position="12"/>
        <end position="36"/>
    </location>
</feature>
<feature type="compositionally biased region" description="Gly residues" evidence="1">
    <location>
        <begin position="88"/>
        <end position="104"/>
    </location>
</feature>
<accession>A0A7Y9EQR7</accession>
<keyword evidence="2" id="KW-0812">Transmembrane</keyword>
<keyword evidence="2" id="KW-0472">Membrane</keyword>
<evidence type="ECO:0000256" key="1">
    <source>
        <dbReference type="SAM" id="MobiDB-lite"/>
    </source>
</evidence>
<feature type="region of interest" description="Disordered" evidence="1">
    <location>
        <begin position="45"/>
        <end position="115"/>
    </location>
</feature>
<dbReference type="EMBL" id="JACCBA010000001">
    <property type="protein sequence ID" value="NYD52233.1"/>
    <property type="molecule type" value="Genomic_DNA"/>
</dbReference>
<evidence type="ECO:0000256" key="2">
    <source>
        <dbReference type="SAM" id="Phobius"/>
    </source>
</evidence>
<sequence length="202" mass="20061">MKSRRPGRRKRSLWLRVAGYTGTLGLVAAAVIVLLMPLMDDGTKGAAGAGGTASPSAPDGRTDLPGGGGLPVTPTNPAPQQNGSGQPYPGGGGGDGSGGQGGGPQIPPQNGSSGVGACPKGTAYYRATPTGVDVVIAVSASGAIRAELSLRGREPTAQQRTVRSGGPQTFHFTGVAPQLVERVKVTTISVGGGMQNCYARAA</sequence>
<name>A0A7Y9EQR7_9ACTN</name>
<dbReference type="RefSeq" id="WP_179848467.1">
    <property type="nucleotide sequence ID" value="NZ_JACCBA010000001.1"/>
</dbReference>
<reference evidence="3 4" key="1">
    <citation type="submission" date="2020-07" db="EMBL/GenBank/DDBJ databases">
        <title>Sequencing the genomes of 1000 actinobacteria strains.</title>
        <authorList>
            <person name="Klenk H.-P."/>
        </authorList>
    </citation>
    <scope>NUCLEOTIDE SEQUENCE [LARGE SCALE GENOMIC DNA]</scope>
    <source>
        <strain evidence="3 4">DSM 40398</strain>
    </source>
</reference>
<evidence type="ECO:0000313" key="4">
    <source>
        <dbReference type="Proteomes" id="UP000529783"/>
    </source>
</evidence>
<comment type="caution">
    <text evidence="3">The sequence shown here is derived from an EMBL/GenBank/DDBJ whole genome shotgun (WGS) entry which is preliminary data.</text>
</comment>
<evidence type="ECO:0000313" key="3">
    <source>
        <dbReference type="EMBL" id="NYD52233.1"/>
    </source>
</evidence>